<evidence type="ECO:0008006" key="6">
    <source>
        <dbReference type="Google" id="ProtNLM"/>
    </source>
</evidence>
<dbReference type="PANTHER" id="PTHR33607:SF2">
    <property type="entry name" value="ENDONUCLEASE-1"/>
    <property type="match status" value="1"/>
</dbReference>
<reference evidence="4 5" key="1">
    <citation type="submission" date="2019-07" db="EMBL/GenBank/DDBJ databases">
        <title>Whole genome shotgun sequence of Adhaeribacter aerolatus NBRC 106133.</title>
        <authorList>
            <person name="Hosoyama A."/>
            <person name="Uohara A."/>
            <person name="Ohji S."/>
            <person name="Ichikawa N."/>
        </authorList>
    </citation>
    <scope>NUCLEOTIDE SEQUENCE [LARGE SCALE GENOMIC DNA]</scope>
    <source>
        <strain evidence="4 5">NBRC 106133</strain>
    </source>
</reference>
<comment type="caution">
    <text evidence="4">The sequence shown here is derived from an EMBL/GenBank/DDBJ whole genome shotgun (WGS) entry which is preliminary data.</text>
</comment>
<dbReference type="Pfam" id="PF13365">
    <property type="entry name" value="Trypsin_2"/>
    <property type="match status" value="1"/>
</dbReference>
<gene>
    <name evidence="4" type="ORF">AAE02nite_23600</name>
</gene>
<proteinExistence type="inferred from homology"/>
<dbReference type="RefSeq" id="WP_146897956.1">
    <property type="nucleotide sequence ID" value="NZ_BJYS01000016.1"/>
</dbReference>
<evidence type="ECO:0000256" key="2">
    <source>
        <dbReference type="ARBA" id="ARBA00022722"/>
    </source>
</evidence>
<dbReference type="Pfam" id="PF04231">
    <property type="entry name" value="Endonuclease_1"/>
    <property type="match status" value="1"/>
</dbReference>
<keyword evidence="5" id="KW-1185">Reference proteome</keyword>
<dbReference type="AlphaFoldDB" id="A0A512AYA4"/>
<evidence type="ECO:0000256" key="3">
    <source>
        <dbReference type="ARBA" id="ARBA00022801"/>
    </source>
</evidence>
<protein>
    <recommendedName>
        <fullName evidence="6">Serine protease</fullName>
    </recommendedName>
</protein>
<organism evidence="4 5">
    <name type="scientific">Adhaeribacter aerolatus</name>
    <dbReference type="NCBI Taxonomy" id="670289"/>
    <lineage>
        <taxon>Bacteria</taxon>
        <taxon>Pseudomonadati</taxon>
        <taxon>Bacteroidota</taxon>
        <taxon>Cytophagia</taxon>
        <taxon>Cytophagales</taxon>
        <taxon>Hymenobacteraceae</taxon>
        <taxon>Adhaeribacter</taxon>
    </lineage>
</organism>
<dbReference type="Proteomes" id="UP000321532">
    <property type="component" value="Unassembled WGS sequence"/>
</dbReference>
<dbReference type="InterPro" id="IPR044925">
    <property type="entry name" value="His-Me_finger_sf"/>
</dbReference>
<dbReference type="InterPro" id="IPR007346">
    <property type="entry name" value="Endonuclease-I"/>
</dbReference>
<dbReference type="OrthoDB" id="9770276at2"/>
<name>A0A512AYA4_9BACT</name>
<sequence>MDFYKTIAEQAAARWQARENIREGNKQKLQHEGVVAVESADRIQMRLNRLSAAASKEKAFKASSSLAASLGQGSPTSFLIENVSFERVIGKSDFLGMDFLELALAVSRFVCRIQIRNSPGRTIGYGTGFMVSPRLLITNNHVLSSAQEAVNSEVEFDYQYDRYGRLLPVVTYGLEPQAFFMTDKNLDFTIVAVRERSFNDIELKRFGWNRLIADQGKVIHGDTLNIVQHPQGEAKQIVLRSNRLVDLLDDFAHYETDTEPGSSGSPVYNDQWEVVALHHSGVPKMEGGNLIAKDGSVWRNGMDPNDLVWVANEGVRVSSIVNFVKKQRIATAWEPLRDELLHKEPPHPFEAAAMASITPTNLPQPTIAAPGGGNSYTFTIPLHITVQVGSPQIMPLNGTANINQAAPVNAITGVTSGADTASAKVVKDEIPRRQQDSPDLREALQELEAARNEPYYDQAKDKAAKEAYYKNIQVGDLSGRELYEQLHELLEKSHTTRLTYNQARHQHLYPRVDLHPDKMLHSIYTGEVYAPETFIRNDFEITERLESQAREQLSHIGSLSEAAMAEHLDILEAGAPYNAEHVVPQSWFAKRDPMKSDLHHLFACETTCNSFRGNTPFFEFADFEEAIRQGCGKREGNSFEPSQGHGAVARATLYFMLRYPGEINNNAKEYTNDRIEMLLGWHEKDPVSKYEFHRNAEIFKVQGNRNPLIDHPEWVGKIDFAFGLG</sequence>
<accession>A0A512AYA4</accession>
<dbReference type="InterPro" id="IPR043504">
    <property type="entry name" value="Peptidase_S1_PA_chymotrypsin"/>
</dbReference>
<comment type="similarity">
    <text evidence="1">Belongs to the EndA/NucM nuclease family.</text>
</comment>
<keyword evidence="3" id="KW-0378">Hydrolase</keyword>
<dbReference type="Gene3D" id="2.40.10.10">
    <property type="entry name" value="Trypsin-like serine proteases"/>
    <property type="match status" value="2"/>
</dbReference>
<evidence type="ECO:0000313" key="5">
    <source>
        <dbReference type="Proteomes" id="UP000321532"/>
    </source>
</evidence>
<dbReference type="InterPro" id="IPR009003">
    <property type="entry name" value="Peptidase_S1_PA"/>
</dbReference>
<keyword evidence="2" id="KW-0540">Nuclease</keyword>
<dbReference type="GO" id="GO:0004518">
    <property type="term" value="F:nuclease activity"/>
    <property type="evidence" value="ECO:0007669"/>
    <property type="project" value="UniProtKB-KW"/>
</dbReference>
<dbReference type="GO" id="GO:0016787">
    <property type="term" value="F:hydrolase activity"/>
    <property type="evidence" value="ECO:0007669"/>
    <property type="project" value="UniProtKB-KW"/>
</dbReference>
<dbReference type="SUPFAM" id="SSF54060">
    <property type="entry name" value="His-Me finger endonucleases"/>
    <property type="match status" value="1"/>
</dbReference>
<dbReference type="PANTHER" id="PTHR33607">
    <property type="entry name" value="ENDONUCLEASE-1"/>
    <property type="match status" value="1"/>
</dbReference>
<dbReference type="SUPFAM" id="SSF50494">
    <property type="entry name" value="Trypsin-like serine proteases"/>
    <property type="match status" value="1"/>
</dbReference>
<evidence type="ECO:0000313" key="4">
    <source>
        <dbReference type="EMBL" id="GEO04696.1"/>
    </source>
</evidence>
<dbReference type="EMBL" id="BJYS01000016">
    <property type="protein sequence ID" value="GEO04696.1"/>
    <property type="molecule type" value="Genomic_DNA"/>
</dbReference>
<evidence type="ECO:0000256" key="1">
    <source>
        <dbReference type="ARBA" id="ARBA00006429"/>
    </source>
</evidence>